<dbReference type="GO" id="GO:0030976">
    <property type="term" value="F:thiamine pyrophosphate binding"/>
    <property type="evidence" value="ECO:0007669"/>
    <property type="project" value="TreeGrafter"/>
</dbReference>
<evidence type="ECO:0000256" key="2">
    <source>
        <dbReference type="ARBA" id="ARBA00022764"/>
    </source>
</evidence>
<keyword evidence="5" id="KW-1185">Reference proteome</keyword>
<dbReference type="RefSeq" id="WP_171713914.1">
    <property type="nucleotide sequence ID" value="NZ_JAAVLW010000019.1"/>
</dbReference>
<dbReference type="GO" id="GO:0030288">
    <property type="term" value="C:outer membrane-bounded periplasmic space"/>
    <property type="evidence" value="ECO:0007669"/>
    <property type="project" value="TreeGrafter"/>
</dbReference>
<name>A0A7Y4M6A6_9BRAD</name>
<evidence type="ECO:0000256" key="3">
    <source>
        <dbReference type="SAM" id="SignalP"/>
    </source>
</evidence>
<feature type="signal peptide" evidence="3">
    <location>
        <begin position="1"/>
        <end position="26"/>
    </location>
</feature>
<protein>
    <submittedName>
        <fullName evidence="4">Extracellular solute-binding protein</fullName>
    </submittedName>
</protein>
<evidence type="ECO:0000313" key="5">
    <source>
        <dbReference type="Proteomes" id="UP000528734"/>
    </source>
</evidence>
<reference evidence="4 5" key="1">
    <citation type="submission" date="2020-03" db="EMBL/GenBank/DDBJ databases">
        <title>Bradyrhizobium diversity isolated from nodules of Muelleranthus trifoliolatus.</title>
        <authorList>
            <person name="Klepa M."/>
            <person name="Helene L."/>
            <person name="Hungria M."/>
        </authorList>
    </citation>
    <scope>NUCLEOTIDE SEQUENCE [LARGE SCALE GENOMIC DNA]</scope>
    <source>
        <strain evidence="4 5">WSM 1744</strain>
    </source>
</reference>
<dbReference type="SUPFAM" id="SSF53850">
    <property type="entry name" value="Periplasmic binding protein-like II"/>
    <property type="match status" value="1"/>
</dbReference>
<comment type="caution">
    <text evidence="4">The sequence shown here is derived from an EMBL/GenBank/DDBJ whole genome shotgun (WGS) entry which is preliminary data.</text>
</comment>
<dbReference type="InterPro" id="IPR006311">
    <property type="entry name" value="TAT_signal"/>
</dbReference>
<feature type="chain" id="PRO_5031535343" evidence="3">
    <location>
        <begin position="27"/>
        <end position="350"/>
    </location>
</feature>
<dbReference type="EMBL" id="JAAVLW010000019">
    <property type="protein sequence ID" value="NOJ50865.1"/>
    <property type="molecule type" value="Genomic_DNA"/>
</dbReference>
<dbReference type="Pfam" id="PF13416">
    <property type="entry name" value="SBP_bac_8"/>
    <property type="match status" value="1"/>
</dbReference>
<gene>
    <name evidence="4" type="ORF">HCN50_32390</name>
</gene>
<dbReference type="PANTHER" id="PTHR30006:SF2">
    <property type="entry name" value="ABC TRANSPORTER SUBSTRATE-BINDING PROTEIN"/>
    <property type="match status" value="1"/>
</dbReference>
<proteinExistence type="predicted"/>
<evidence type="ECO:0000313" key="4">
    <source>
        <dbReference type="EMBL" id="NOJ50865.1"/>
    </source>
</evidence>
<accession>A0A7Y4M6A6</accession>
<dbReference type="InterPro" id="IPR006059">
    <property type="entry name" value="SBP"/>
</dbReference>
<sequence length="350" mass="37632">MKRRDFLKTTAAAFALPLIAAPAVHAQQKRFSGVTLRINGYGGNYDKALIEGVAKPLEEKTGLKVEYFAAPVQGEVVKLISNKGNPHVDLLMVDNNLMPELIAADVLDPIKVSDVPNVSRILPGYREFNDFGAPFAVSSLVPVFNSDNIKPALTGYADIARSDLKGKVAIPGTTITASALVLLALAEANGGSVSNMEPAFKFLAEAKDNVVATPNSTVAQLQLFSQGEAQAGIFWDGRAYELRQSGVPIQTVVPKEGIYAVSSYVNLVKGGRNREAALAYIEQALSDQGQLALPKAFRFGATTNVALGELLPDILLNSPERVAMKRKVDWAALMKQRGELAERMNKVLRG</sequence>
<organism evidence="4 5">
    <name type="scientific">Bradyrhizobium archetypum</name>
    <dbReference type="NCBI Taxonomy" id="2721160"/>
    <lineage>
        <taxon>Bacteria</taxon>
        <taxon>Pseudomonadati</taxon>
        <taxon>Pseudomonadota</taxon>
        <taxon>Alphaproteobacteria</taxon>
        <taxon>Hyphomicrobiales</taxon>
        <taxon>Nitrobacteraceae</taxon>
        <taxon>Bradyrhizobium</taxon>
    </lineage>
</organism>
<dbReference type="GO" id="GO:0030975">
    <property type="term" value="F:thiamine binding"/>
    <property type="evidence" value="ECO:0007669"/>
    <property type="project" value="TreeGrafter"/>
</dbReference>
<evidence type="ECO:0000256" key="1">
    <source>
        <dbReference type="ARBA" id="ARBA00022729"/>
    </source>
</evidence>
<dbReference type="Gene3D" id="3.40.190.10">
    <property type="entry name" value="Periplasmic binding protein-like II"/>
    <property type="match status" value="2"/>
</dbReference>
<dbReference type="Proteomes" id="UP000528734">
    <property type="component" value="Unassembled WGS sequence"/>
</dbReference>
<dbReference type="AlphaFoldDB" id="A0A7Y4M6A6"/>
<keyword evidence="2" id="KW-0574">Periplasm</keyword>
<dbReference type="PROSITE" id="PS51318">
    <property type="entry name" value="TAT"/>
    <property type="match status" value="1"/>
</dbReference>
<keyword evidence="1 3" id="KW-0732">Signal</keyword>
<dbReference type="GO" id="GO:0015888">
    <property type="term" value="P:thiamine transport"/>
    <property type="evidence" value="ECO:0007669"/>
    <property type="project" value="TreeGrafter"/>
</dbReference>
<dbReference type="PANTHER" id="PTHR30006">
    <property type="entry name" value="THIAMINE-BINDING PERIPLASMIC PROTEIN-RELATED"/>
    <property type="match status" value="1"/>
</dbReference>